<name>A0A0C7QZL4_PARSO</name>
<dbReference type="EMBL" id="CEKZ01000001">
    <property type="protein sequence ID" value="CEQ02040.1"/>
    <property type="molecule type" value="Genomic_DNA"/>
</dbReference>
<proteinExistence type="predicted"/>
<dbReference type="Pfam" id="PF21847">
    <property type="entry name" value="DUF6906"/>
    <property type="match status" value="1"/>
</dbReference>
<dbReference type="RefSeq" id="WP_155484479.1">
    <property type="nucleotide sequence ID" value="NZ_CEKZ01000001.1"/>
</dbReference>
<evidence type="ECO:0000259" key="1">
    <source>
        <dbReference type="Pfam" id="PF21847"/>
    </source>
</evidence>
<organism evidence="2 3">
    <name type="scientific">Paraclostridium sordellii</name>
    <name type="common">Clostridium sordellii</name>
    <dbReference type="NCBI Taxonomy" id="1505"/>
    <lineage>
        <taxon>Bacteria</taxon>
        <taxon>Bacillati</taxon>
        <taxon>Bacillota</taxon>
        <taxon>Clostridia</taxon>
        <taxon>Peptostreptococcales</taxon>
        <taxon>Peptostreptococcaceae</taxon>
        <taxon>Paraclostridium</taxon>
    </lineage>
</organism>
<dbReference type="OrthoDB" id="1757458at2"/>
<dbReference type="InterPro" id="IPR054201">
    <property type="entry name" value="DUF6906"/>
</dbReference>
<dbReference type="AlphaFoldDB" id="A0A0C7QZL4"/>
<feature type="domain" description="DUF6906" evidence="1">
    <location>
        <begin position="1"/>
        <end position="48"/>
    </location>
</feature>
<sequence>MKKLKKLTRRQKNILASNGFDFMQYLLERQDYNSFTFVHRETKETLKLNFK</sequence>
<dbReference type="Proteomes" id="UP000049127">
    <property type="component" value="Unassembled WGS sequence"/>
</dbReference>
<evidence type="ECO:0000313" key="2">
    <source>
        <dbReference type="EMBL" id="CEQ02040.1"/>
    </source>
</evidence>
<reference evidence="2 3" key="1">
    <citation type="submission" date="2015-01" db="EMBL/GenBank/DDBJ databases">
        <authorList>
            <person name="Aslett A.Martin."/>
            <person name="De Silva Nishadi"/>
        </authorList>
    </citation>
    <scope>NUCLEOTIDE SEQUENCE [LARGE SCALE GENOMIC DNA]</scope>
    <source>
        <strain evidence="2 3">R28058</strain>
    </source>
</reference>
<gene>
    <name evidence="2" type="ORF">R28058_33961</name>
</gene>
<accession>A0A0C7QZL4</accession>
<protein>
    <recommendedName>
        <fullName evidence="1">DUF6906 domain-containing protein</fullName>
    </recommendedName>
</protein>
<evidence type="ECO:0000313" key="3">
    <source>
        <dbReference type="Proteomes" id="UP000049127"/>
    </source>
</evidence>